<accession>A0ABN8QC29</accession>
<dbReference type="Pfam" id="PF13913">
    <property type="entry name" value="zf-C2HC_2"/>
    <property type="match status" value="4"/>
</dbReference>
<dbReference type="Proteomes" id="UP001159427">
    <property type="component" value="Unassembled WGS sequence"/>
</dbReference>
<dbReference type="PANTHER" id="PTHR13555">
    <property type="entry name" value="C2H2 ZINC FINGER CGI-62-RELATED"/>
    <property type="match status" value="1"/>
</dbReference>
<gene>
    <name evidence="8" type="ORF">PEVE_00004011</name>
</gene>
<feature type="domain" description="C2HC/C3H-type" evidence="7">
    <location>
        <begin position="464"/>
        <end position="493"/>
    </location>
</feature>
<feature type="region of interest" description="Disordered" evidence="6">
    <location>
        <begin position="266"/>
        <end position="345"/>
    </location>
</feature>
<keyword evidence="1" id="KW-0479">Metal-binding</keyword>
<evidence type="ECO:0000256" key="1">
    <source>
        <dbReference type="ARBA" id="ARBA00022723"/>
    </source>
</evidence>
<feature type="domain" description="C2HC/C3H-type" evidence="7">
    <location>
        <begin position="237"/>
        <end position="266"/>
    </location>
</feature>
<evidence type="ECO:0000256" key="5">
    <source>
        <dbReference type="PROSITE-ProRule" id="PRU01371"/>
    </source>
</evidence>
<feature type="compositionally biased region" description="Polar residues" evidence="6">
    <location>
        <begin position="203"/>
        <end position="215"/>
    </location>
</feature>
<protein>
    <recommendedName>
        <fullName evidence="7">C2HC/C3H-type domain-containing protein</fullName>
    </recommendedName>
</protein>
<feature type="region of interest" description="Disordered" evidence="6">
    <location>
        <begin position="414"/>
        <end position="448"/>
    </location>
</feature>
<evidence type="ECO:0000256" key="6">
    <source>
        <dbReference type="SAM" id="MobiDB-lite"/>
    </source>
</evidence>
<evidence type="ECO:0000313" key="8">
    <source>
        <dbReference type="EMBL" id="CAH3161630.1"/>
    </source>
</evidence>
<feature type="region of interest" description="Disordered" evidence="6">
    <location>
        <begin position="494"/>
        <end position="522"/>
    </location>
</feature>
<proteinExistence type="predicted"/>
<name>A0ABN8QC29_9CNID</name>
<reference evidence="8 9" key="1">
    <citation type="submission" date="2022-05" db="EMBL/GenBank/DDBJ databases">
        <authorList>
            <consortium name="Genoscope - CEA"/>
            <person name="William W."/>
        </authorList>
    </citation>
    <scope>NUCLEOTIDE SEQUENCE [LARGE SCALE GENOMIC DNA]</scope>
</reference>
<dbReference type="InterPro" id="IPR049899">
    <property type="entry name" value="Znf_C2HC_C3H"/>
</dbReference>
<feature type="domain" description="C2HC/C3H-type" evidence="7">
    <location>
        <begin position="5"/>
        <end position="34"/>
    </location>
</feature>
<dbReference type="EMBL" id="CALNXI010001243">
    <property type="protein sequence ID" value="CAH3161630.1"/>
    <property type="molecule type" value="Genomic_DNA"/>
</dbReference>
<sequence length="522" mass="58745">MPKPKTVLCYICGREFSAHSINVHERQCAKRWEMAKQKEKEDAKQQPRRKFSHEPRKRRVLPDVPTIDKQQSLSLDDIRGSALKPSITSQKRGSAVTLKNIEQGQKLLKERSQSPATGKLLIRPGTVTIQGDSSDSSSEKNVSLEMADVQSHSSAEQNMSDDEDIDRCSEATYTVETCPTPERVTVNGNHSISCLSKREGSLESLTGSSDSQETPYETKKERRSLSDTRSSSSSHPILTVCYICGREYGSKSLKIHEPQCLKKWRLANPKRSRSPSGRGLQTTATLSKARSVSSLRSHESTSPRNRRPNTALASGLPTAKELKSRSASCENLLDRSEHKPRSPKAVHQISRMILCYLCGKQFTTHSLPIHEKQCLKKWEARKKLEAAEKSQKEKESKKRHSVHLPVTIKIDHVEENNNKETTLSQRSGSHGDLLTPETLPHRNSECSNTDEVKENKILTQSKPALVVCYLCGREYGSASISIHEKQCQKRWQANEAKKVKQTSKTNKEKKIGSKQRPRSFVF</sequence>
<feature type="compositionally biased region" description="Basic and acidic residues" evidence="6">
    <location>
        <begin position="36"/>
        <end position="45"/>
    </location>
</feature>
<organism evidence="8 9">
    <name type="scientific">Porites evermanni</name>
    <dbReference type="NCBI Taxonomy" id="104178"/>
    <lineage>
        <taxon>Eukaryota</taxon>
        <taxon>Metazoa</taxon>
        <taxon>Cnidaria</taxon>
        <taxon>Anthozoa</taxon>
        <taxon>Hexacorallia</taxon>
        <taxon>Scleractinia</taxon>
        <taxon>Fungiina</taxon>
        <taxon>Poritidae</taxon>
        <taxon>Porites</taxon>
    </lineage>
</organism>
<comment type="caution">
    <text evidence="8">The sequence shown here is derived from an EMBL/GenBank/DDBJ whole genome shotgun (WGS) entry which is preliminary data.</text>
</comment>
<feature type="compositionally biased region" description="Basic residues" evidence="6">
    <location>
        <begin position="512"/>
        <end position="522"/>
    </location>
</feature>
<evidence type="ECO:0000256" key="3">
    <source>
        <dbReference type="ARBA" id="ARBA00022771"/>
    </source>
</evidence>
<feature type="domain" description="C2HC/C3H-type" evidence="7">
    <location>
        <begin position="351"/>
        <end position="380"/>
    </location>
</feature>
<feature type="compositionally biased region" description="Polar residues" evidence="6">
    <location>
        <begin position="419"/>
        <end position="428"/>
    </location>
</feature>
<dbReference type="Gene3D" id="3.30.160.60">
    <property type="entry name" value="Classic Zinc Finger"/>
    <property type="match status" value="4"/>
</dbReference>
<feature type="compositionally biased region" description="Basic and acidic residues" evidence="6">
    <location>
        <begin position="439"/>
        <end position="448"/>
    </location>
</feature>
<evidence type="ECO:0000256" key="4">
    <source>
        <dbReference type="ARBA" id="ARBA00022833"/>
    </source>
</evidence>
<feature type="region of interest" description="Disordered" evidence="6">
    <location>
        <begin position="198"/>
        <end position="233"/>
    </location>
</feature>
<keyword evidence="3 5" id="KW-0863">Zinc-finger</keyword>
<dbReference type="PANTHER" id="PTHR13555:SF68">
    <property type="entry name" value="ZINC FINGER PROTEIN 474"/>
    <property type="match status" value="1"/>
</dbReference>
<evidence type="ECO:0000259" key="7">
    <source>
        <dbReference type="PROSITE" id="PS52027"/>
    </source>
</evidence>
<keyword evidence="4" id="KW-0862">Zinc</keyword>
<keyword evidence="2" id="KW-0677">Repeat</keyword>
<dbReference type="InterPro" id="IPR026319">
    <property type="entry name" value="ZC2HC1A/B-like"/>
</dbReference>
<evidence type="ECO:0000256" key="2">
    <source>
        <dbReference type="ARBA" id="ARBA00022737"/>
    </source>
</evidence>
<feature type="compositionally biased region" description="Basic residues" evidence="6">
    <location>
        <begin position="46"/>
        <end position="59"/>
    </location>
</feature>
<evidence type="ECO:0000313" key="9">
    <source>
        <dbReference type="Proteomes" id="UP001159427"/>
    </source>
</evidence>
<feature type="compositionally biased region" description="Basic and acidic residues" evidence="6">
    <location>
        <begin position="216"/>
        <end position="226"/>
    </location>
</feature>
<feature type="region of interest" description="Disordered" evidence="6">
    <location>
        <begin position="36"/>
        <end position="62"/>
    </location>
</feature>
<keyword evidence="9" id="KW-1185">Reference proteome</keyword>
<dbReference type="PROSITE" id="PS52027">
    <property type="entry name" value="ZF_C2HC_C3H"/>
    <property type="match status" value="4"/>
</dbReference>
<feature type="region of interest" description="Disordered" evidence="6">
    <location>
        <begin position="108"/>
        <end position="164"/>
    </location>
</feature>
<feature type="compositionally biased region" description="Polar residues" evidence="6">
    <location>
        <begin position="279"/>
        <end position="295"/>
    </location>
</feature>